<feature type="binding site" evidence="1">
    <location>
        <position position="200"/>
    </location>
    <ligand>
        <name>Fe cation</name>
        <dbReference type="ChEBI" id="CHEBI:24875"/>
    </ligand>
</feature>
<dbReference type="EMBL" id="CP103416">
    <property type="protein sequence ID" value="UVW35523.1"/>
    <property type="molecule type" value="Genomic_DNA"/>
</dbReference>
<feature type="binding site" evidence="1">
    <location>
        <position position="25"/>
    </location>
    <ligand>
        <name>Fe cation</name>
        <dbReference type="ChEBI" id="CHEBI:24875"/>
    </ligand>
</feature>
<evidence type="ECO:0000313" key="3">
    <source>
        <dbReference type="Proteomes" id="UP001059934"/>
    </source>
</evidence>
<comment type="cofactor">
    <cofactor evidence="1">
        <name>Fe(2+)</name>
        <dbReference type="ChEBI" id="CHEBI:29033"/>
    </cofactor>
</comment>
<evidence type="ECO:0000313" key="2">
    <source>
        <dbReference type="EMBL" id="UVW35523.1"/>
    </source>
</evidence>
<feature type="transmembrane region" description="Helical" evidence="1">
    <location>
        <begin position="249"/>
        <end position="275"/>
    </location>
</feature>
<accession>A0ABY5TNV9</accession>
<feature type="binding site" evidence="1">
    <location>
        <position position="196"/>
    </location>
    <ligand>
        <name>Fe cation</name>
        <dbReference type="ChEBI" id="CHEBI:24875"/>
    </ligand>
</feature>
<sequence>MPEIALLSNASLLAIAAILLIGVPHGGLDGAVARHVGWPSGMLPWMLFHFTYLVLAASVAGLWWLYPLPSLIFFLAISALHFGSSDIRHISPPSSKDAWLPLMAHGGLVIIAIPVLQSTDVEPLFATLVGAENSLWLLNQIDQLKLPWAATLFAYLIYSVYQPRWRKSLLSLAVLLALAYLLPPLVSFALYFCLWHSRSHMQRIWRSIAPEQRQRSAREAVAYSLLTYAAAGIYFALQTNSTPTSVNPITPALVQLTFIGLAALTVPHMLLVDFIHGDQAQERQHD</sequence>
<name>A0ABY5TNV9_9GAMM</name>
<dbReference type="HAMAP" id="MF_02093">
    <property type="entry name" value="Beta_carotene_diox"/>
    <property type="match status" value="1"/>
</dbReference>
<keyword evidence="1" id="KW-1003">Cell membrane</keyword>
<dbReference type="Proteomes" id="UP001059934">
    <property type="component" value="Chromosome"/>
</dbReference>
<feature type="transmembrane region" description="Helical" evidence="1">
    <location>
        <begin position="146"/>
        <end position="163"/>
    </location>
</feature>
<keyword evidence="1" id="KW-0560">Oxidoreductase</keyword>
<keyword evidence="1" id="KW-0479">Metal-binding</keyword>
<comment type="subcellular location">
    <subcellularLocation>
        <location evidence="1">Cell membrane</location>
        <topology evidence="1">Multi-pass membrane protein</topology>
    </subcellularLocation>
</comment>
<proteinExistence type="inferred from homology"/>
<comment type="caution">
    <text evidence="1">Lacks conserved residue(s) required for the propagation of feature annotation.</text>
</comment>
<dbReference type="NCBIfam" id="TIGR03753">
    <property type="entry name" value="blh_monoox"/>
    <property type="match status" value="1"/>
</dbReference>
<keyword evidence="1" id="KW-0812">Transmembrane</keyword>
<evidence type="ECO:0000256" key="1">
    <source>
        <dbReference type="HAMAP-Rule" id="MF_02093"/>
    </source>
</evidence>
<comment type="catalytic activity">
    <reaction evidence="1">
        <text>all-trans-beta-carotene + O2 = 2 all-trans-retinal</text>
        <dbReference type="Rhea" id="RHEA:32887"/>
        <dbReference type="ChEBI" id="CHEBI:15379"/>
        <dbReference type="ChEBI" id="CHEBI:17579"/>
        <dbReference type="ChEBI" id="CHEBI:17898"/>
        <dbReference type="EC" id="1.13.11.63"/>
    </reaction>
</comment>
<keyword evidence="1" id="KW-0223">Dioxygenase</keyword>
<dbReference type="InterPro" id="IPR022270">
    <property type="entry name" value="Blh_diox"/>
</dbReference>
<feature type="binding site" evidence="1">
    <location>
        <position position="81"/>
    </location>
    <ligand>
        <name>Fe cation</name>
        <dbReference type="ChEBI" id="CHEBI:24875"/>
    </ligand>
</feature>
<feature type="transmembrane region" description="Helical" evidence="1">
    <location>
        <begin position="220"/>
        <end position="237"/>
    </location>
</feature>
<keyword evidence="1" id="KW-0472">Membrane</keyword>
<feature type="transmembrane region" description="Helical" evidence="1">
    <location>
        <begin position="49"/>
        <end position="77"/>
    </location>
</feature>
<feature type="transmembrane region" description="Helical" evidence="1">
    <location>
        <begin position="98"/>
        <end position="117"/>
    </location>
</feature>
<dbReference type="EC" id="1.13.11.63" evidence="1"/>
<feature type="transmembrane region" description="Helical" evidence="1">
    <location>
        <begin position="169"/>
        <end position="194"/>
    </location>
</feature>
<protein>
    <recommendedName>
        <fullName evidence="1">Probable beta-carotene 15,15'-dioxygenase</fullName>
        <ecNumber evidence="1">1.13.11.63</ecNumber>
    </recommendedName>
</protein>
<keyword evidence="1" id="KW-1133">Transmembrane helix</keyword>
<comment type="similarity">
    <text evidence="1">Belongs to the Brp/Blh beta-carotene diooxygenase family.</text>
</comment>
<gene>
    <name evidence="2" type="ORF">NYF23_02665</name>
</gene>
<keyword evidence="1" id="KW-0408">Iron</keyword>
<organism evidence="2 3">
    <name type="scientific">SAR92 clade bacterium H455</name>
    <dbReference type="NCBI Taxonomy" id="2974818"/>
    <lineage>
        <taxon>Bacteria</taxon>
        <taxon>Pseudomonadati</taxon>
        <taxon>Pseudomonadota</taxon>
        <taxon>Gammaproteobacteria</taxon>
        <taxon>Cellvibrionales</taxon>
        <taxon>Porticoccaceae</taxon>
        <taxon>SAR92 clade</taxon>
    </lineage>
</organism>
<dbReference type="Pfam" id="PF15461">
    <property type="entry name" value="BCD"/>
    <property type="match status" value="1"/>
</dbReference>
<reference evidence="2" key="1">
    <citation type="submission" date="2022-08" db="EMBL/GenBank/DDBJ databases">
        <title>Catabolic pathway analysis in culturable SAR92 clade bacteria reveals their overlooked roles in DMSP degradation in coastal seas.</title>
        <authorList>
            <person name="He X."/>
            <person name="Zhang X."/>
            <person name="Zhang Y."/>
        </authorList>
    </citation>
    <scope>NUCLEOTIDE SEQUENCE</scope>
    <source>
        <strain evidence="2">H455</strain>
    </source>
</reference>
<comment type="function">
    <text evidence="1">Catalyzes the cleavage of beta-carotene at its central double bond (15,15') to yield two molecules of all-trans-retinal.</text>
</comment>
<keyword evidence="3" id="KW-1185">Reference proteome</keyword>